<proteinExistence type="predicted"/>
<reference evidence="1" key="1">
    <citation type="submission" date="2020-11" db="EMBL/GenBank/DDBJ databases">
        <title>Gallibacterium anatis 1637, full genome, WGS.</title>
        <authorList>
            <person name="Laishevtcev A.I."/>
            <person name="Yakimova E.A."/>
            <person name="Petkovich D."/>
            <person name="Stepanova T.V."/>
            <person name="Kalendr R.S."/>
            <person name="Rubalsky E.O."/>
            <person name="Zulkarneev E.R."/>
            <person name="Aleshkin A.V."/>
        </authorList>
    </citation>
    <scope>NUCLEOTIDE SEQUENCE</scope>
    <source>
        <strain evidence="1">1637</strain>
    </source>
</reference>
<organism evidence="1">
    <name type="scientific">Gallibacterium anatis</name>
    <dbReference type="NCBI Taxonomy" id="750"/>
    <lineage>
        <taxon>Bacteria</taxon>
        <taxon>Pseudomonadati</taxon>
        <taxon>Pseudomonadota</taxon>
        <taxon>Gammaproteobacteria</taxon>
        <taxon>Pasteurellales</taxon>
        <taxon>Pasteurellaceae</taxon>
        <taxon>Gallibacterium</taxon>
    </lineage>
</organism>
<dbReference type="EMBL" id="JADION010000001">
    <property type="protein sequence ID" value="MBF4102164.1"/>
    <property type="molecule type" value="Genomic_DNA"/>
</dbReference>
<dbReference type="NCBIfam" id="TIGR01731">
    <property type="entry name" value="fil_hemag_20aa"/>
    <property type="match status" value="1"/>
</dbReference>
<comment type="caution">
    <text evidence="1">The sequence shown here is derived from an EMBL/GenBank/DDBJ whole genome shotgun (WGS) entry which is preliminary data.</text>
</comment>
<dbReference type="InterPro" id="IPR010069">
    <property type="entry name" value="CdiA_FHA1_rpt"/>
</dbReference>
<protein>
    <submittedName>
        <fullName evidence="1">Uncharacterized protein</fullName>
    </submittedName>
</protein>
<evidence type="ECO:0000313" key="1">
    <source>
        <dbReference type="EMBL" id="MBF4102164.1"/>
    </source>
</evidence>
<sequence length="75" mass="8349">MSQALNATVVKLLNNQQGELLSLNTLKVKGNQLQLDNQQGVIESHGNLTLDLKQWENIGQVVRLMQNSQFIMTSA</sequence>
<dbReference type="AlphaFoldDB" id="A0A930UW33"/>
<gene>
    <name evidence="1" type="ORF">INT80_00810</name>
</gene>
<accession>A0A930UW33</accession>
<name>A0A930UW33_9PAST</name>